<dbReference type="InterPro" id="IPR050194">
    <property type="entry name" value="Glycosyltransferase_grp1"/>
</dbReference>
<dbReference type="InterPro" id="IPR028098">
    <property type="entry name" value="Glyco_trans_4-like_N"/>
</dbReference>
<dbReference type="RefSeq" id="WP_201373296.1">
    <property type="nucleotide sequence ID" value="NZ_BNJG01000002.1"/>
</dbReference>
<feature type="domain" description="Glycosyltransferase subfamily 4-like N-terminal" evidence="2">
    <location>
        <begin position="26"/>
        <end position="201"/>
    </location>
</feature>
<reference evidence="3 4" key="1">
    <citation type="journal article" date="2021" name="Int. J. Syst. Evol. Microbiol.">
        <title>Reticulibacter mediterranei gen. nov., sp. nov., within the new family Reticulibacteraceae fam. nov., and Ktedonospora formicarum gen. nov., sp. nov., Ktedonobacter robiniae sp. nov., Dictyobacter formicarum sp. nov. and Dictyobacter arantiisoli sp. nov., belonging to the class Ktedonobacteria.</title>
        <authorList>
            <person name="Yabe S."/>
            <person name="Zheng Y."/>
            <person name="Wang C.M."/>
            <person name="Sakai Y."/>
            <person name="Abe K."/>
            <person name="Yokota A."/>
            <person name="Donadio S."/>
            <person name="Cavaletti L."/>
            <person name="Monciardini P."/>
        </authorList>
    </citation>
    <scope>NUCLEOTIDE SEQUENCE [LARGE SCALE GENOMIC DNA]</scope>
    <source>
        <strain evidence="3 4">SOSP1-30</strain>
    </source>
</reference>
<dbReference type="EMBL" id="BNJG01000002">
    <property type="protein sequence ID" value="GHO56841.1"/>
    <property type="molecule type" value="Genomic_DNA"/>
</dbReference>
<accession>A0ABQ3UVJ4</accession>
<evidence type="ECO:0000313" key="3">
    <source>
        <dbReference type="EMBL" id="GHO56841.1"/>
    </source>
</evidence>
<dbReference type="PANTHER" id="PTHR45947">
    <property type="entry name" value="SULFOQUINOVOSYL TRANSFERASE SQD2"/>
    <property type="match status" value="1"/>
</dbReference>
<gene>
    <name evidence="3" type="ORF">KSB_53160</name>
</gene>
<keyword evidence="4" id="KW-1185">Reference proteome</keyword>
<dbReference type="SUPFAM" id="SSF53756">
    <property type="entry name" value="UDP-Glycosyltransferase/glycogen phosphorylase"/>
    <property type="match status" value="1"/>
</dbReference>
<dbReference type="GO" id="GO:0016740">
    <property type="term" value="F:transferase activity"/>
    <property type="evidence" value="ECO:0007669"/>
    <property type="project" value="UniProtKB-KW"/>
</dbReference>
<feature type="domain" description="Glycosyl transferase family 1" evidence="1">
    <location>
        <begin position="212"/>
        <end position="370"/>
    </location>
</feature>
<dbReference type="PANTHER" id="PTHR45947:SF3">
    <property type="entry name" value="SULFOQUINOVOSYL TRANSFERASE SQD2"/>
    <property type="match status" value="1"/>
</dbReference>
<comment type="caution">
    <text evidence="3">The sequence shown here is derived from an EMBL/GenBank/DDBJ whole genome shotgun (WGS) entry which is preliminary data.</text>
</comment>
<dbReference type="Pfam" id="PF13439">
    <property type="entry name" value="Glyco_transf_4"/>
    <property type="match status" value="1"/>
</dbReference>
<evidence type="ECO:0000259" key="1">
    <source>
        <dbReference type="Pfam" id="PF00534"/>
    </source>
</evidence>
<evidence type="ECO:0000259" key="2">
    <source>
        <dbReference type="Pfam" id="PF13439"/>
    </source>
</evidence>
<keyword evidence="3" id="KW-0808">Transferase</keyword>
<dbReference type="Pfam" id="PF00534">
    <property type="entry name" value="Glycos_transf_1"/>
    <property type="match status" value="1"/>
</dbReference>
<protein>
    <submittedName>
        <fullName evidence="3">Glycosyl transferase</fullName>
    </submittedName>
</protein>
<organism evidence="3 4">
    <name type="scientific">Ktedonobacter robiniae</name>
    <dbReference type="NCBI Taxonomy" id="2778365"/>
    <lineage>
        <taxon>Bacteria</taxon>
        <taxon>Bacillati</taxon>
        <taxon>Chloroflexota</taxon>
        <taxon>Ktedonobacteria</taxon>
        <taxon>Ktedonobacterales</taxon>
        <taxon>Ktedonobacteraceae</taxon>
        <taxon>Ktedonobacter</taxon>
    </lineage>
</organism>
<sequence length="401" mass="45628">MPVLLVERAVVVIRIMFVSDQYPPMIGGVPQLTRGLASDLVKRGHQVWVIAPNYGVRDSQRVEQGVHVSRFTSIEWPTYREQRIPFLPFTPVYSLLKECDPDVIHIQSPVVLGNIALILAGHFAKPIVVTNHYLPINMSRSLTKHPVFSKPFSTITYSYLVHFYNRCDFVTSPTRIALDLLIERGLRSPSQVISNGIDLNRYVPGPRQPEVLRRLGLPEDRPLILHLNRLSREKRIDVLLHAVARMRMPAHVALVSTGPAEAELRALVQKLDIEEHISFLGYIHDSDLVPLRRSTHLFAIPSEADLQSMAMMEDMVCGLPIVAANSYALPEQVHHERNGFLFTPGDSEELATRLDQLLEDEELRTRMGQESLEIITDHDRTKVLEQWEDLYQRLARVTANT</sequence>
<evidence type="ECO:0000313" key="4">
    <source>
        <dbReference type="Proteomes" id="UP000654345"/>
    </source>
</evidence>
<dbReference type="InterPro" id="IPR001296">
    <property type="entry name" value="Glyco_trans_1"/>
</dbReference>
<proteinExistence type="predicted"/>
<name>A0ABQ3UVJ4_9CHLR</name>
<dbReference type="Proteomes" id="UP000654345">
    <property type="component" value="Unassembled WGS sequence"/>
</dbReference>
<dbReference type="Gene3D" id="3.40.50.2000">
    <property type="entry name" value="Glycogen Phosphorylase B"/>
    <property type="match status" value="2"/>
</dbReference>